<keyword evidence="3" id="KW-1185">Reference proteome</keyword>
<gene>
    <name evidence="2" type="ORF">ACFPH6_04620</name>
</gene>
<evidence type="ECO:0000313" key="3">
    <source>
        <dbReference type="Proteomes" id="UP001596012"/>
    </source>
</evidence>
<protein>
    <recommendedName>
        <fullName evidence="4">Phosphotransferase enzyme family protein</fullName>
    </recommendedName>
</protein>
<feature type="region of interest" description="Disordered" evidence="1">
    <location>
        <begin position="163"/>
        <end position="196"/>
    </location>
</feature>
<name>A0ABV8YIF7_9ACTN</name>
<comment type="caution">
    <text evidence="2">The sequence shown here is derived from an EMBL/GenBank/DDBJ whole genome shotgun (WGS) entry which is preliminary data.</text>
</comment>
<dbReference type="InterPro" id="IPR011009">
    <property type="entry name" value="Kinase-like_dom_sf"/>
</dbReference>
<dbReference type="EMBL" id="JBHSFG010000010">
    <property type="protein sequence ID" value="MFC4463859.1"/>
    <property type="molecule type" value="Genomic_DNA"/>
</dbReference>
<sequence>MAEAQRSFTDEGVVNVAASAAPFTGPMLSEQDATRVLREEWGITGRLTDLGSTQDQVLLVEDDSDGRRYVLKATLAEGGAEAVDAEHLAVRHFRSRDPGLVAPAAIPALQDHDLVDRTGLRVRLLDWVPGAPLGSVAHLSPTALRGLGRLAARSVTALAGFDHPGLHRHSLGNGPERKRPRREPSTVVGAVEAESR</sequence>
<dbReference type="RefSeq" id="WP_386337587.1">
    <property type="nucleotide sequence ID" value="NZ_JBHSFG010000010.1"/>
</dbReference>
<reference evidence="3" key="1">
    <citation type="journal article" date="2019" name="Int. J. Syst. Evol. Microbiol.">
        <title>The Global Catalogue of Microorganisms (GCM) 10K type strain sequencing project: providing services to taxonomists for standard genome sequencing and annotation.</title>
        <authorList>
            <consortium name="The Broad Institute Genomics Platform"/>
            <consortium name="The Broad Institute Genome Sequencing Center for Infectious Disease"/>
            <person name="Wu L."/>
            <person name="Ma J."/>
        </authorList>
    </citation>
    <scope>NUCLEOTIDE SEQUENCE [LARGE SCALE GENOMIC DNA]</scope>
    <source>
        <strain evidence="3">DT43</strain>
    </source>
</reference>
<organism evidence="2 3">
    <name type="scientific">Streptomyces xiangluensis</name>
    <dbReference type="NCBI Taxonomy" id="2665720"/>
    <lineage>
        <taxon>Bacteria</taxon>
        <taxon>Bacillati</taxon>
        <taxon>Actinomycetota</taxon>
        <taxon>Actinomycetes</taxon>
        <taxon>Kitasatosporales</taxon>
        <taxon>Streptomycetaceae</taxon>
        <taxon>Streptomyces</taxon>
    </lineage>
</organism>
<evidence type="ECO:0000313" key="2">
    <source>
        <dbReference type="EMBL" id="MFC4463859.1"/>
    </source>
</evidence>
<evidence type="ECO:0000256" key="1">
    <source>
        <dbReference type="SAM" id="MobiDB-lite"/>
    </source>
</evidence>
<proteinExistence type="predicted"/>
<accession>A0ABV8YIF7</accession>
<dbReference type="Proteomes" id="UP001596012">
    <property type="component" value="Unassembled WGS sequence"/>
</dbReference>
<evidence type="ECO:0008006" key="4">
    <source>
        <dbReference type="Google" id="ProtNLM"/>
    </source>
</evidence>
<dbReference type="SUPFAM" id="SSF56112">
    <property type="entry name" value="Protein kinase-like (PK-like)"/>
    <property type="match status" value="1"/>
</dbReference>